<keyword evidence="5" id="KW-1185">Reference proteome</keyword>
<accession>A0A1S2M4Y7</accession>
<organism evidence="4 5">
    <name type="scientific">Anaerobacillus alkalidiazotrophicus</name>
    <dbReference type="NCBI Taxonomy" id="472963"/>
    <lineage>
        <taxon>Bacteria</taxon>
        <taxon>Bacillati</taxon>
        <taxon>Bacillota</taxon>
        <taxon>Bacilli</taxon>
        <taxon>Bacillales</taxon>
        <taxon>Bacillaceae</taxon>
        <taxon>Anaerobacillus</taxon>
    </lineage>
</organism>
<dbReference type="InterPro" id="IPR019606">
    <property type="entry name" value="GerMN"/>
</dbReference>
<dbReference type="EMBL" id="MLQS01000030">
    <property type="protein sequence ID" value="OIJ18329.1"/>
    <property type="molecule type" value="Genomic_DNA"/>
</dbReference>
<gene>
    <name evidence="4" type="ORF">BKP45_12185</name>
    <name evidence="3" type="ORF">BKP45_17900</name>
</gene>
<dbReference type="Pfam" id="PF10646">
    <property type="entry name" value="Germane"/>
    <property type="match status" value="2"/>
</dbReference>
<evidence type="ECO:0000313" key="4">
    <source>
        <dbReference type="EMBL" id="OIJ19808.1"/>
    </source>
</evidence>
<sequence>MHRSFKTGVPVLIALAFLVSGCSFGANKIMDETDPPPISYVDESTSFEFSMEEEMVTEETNTDMVNEETKRELYLLDQNGLVAPQTLALPKTEGVAKQALEYLVKDGPVTQYLPNGFQAVIPAGTEIYGVNIKDGIAIADFSEQFKEYRPEDELKLLQAITWTLTQFDSVEAVKIRINGYDQEVMPVNETPIGEGLSRLNGINLETENVVDVTNSKAVTVYFLAQNGDNVYYVPVTRRVNAKEDQLTAVISQLLMGPSSFSRLLTDFRSGVELLEEPRYANGVVTVNFNEAVLNHNEGTAISDEVLNLLVLSLTEQSGVEKVAIEVNGESEVQMATGELLSEPVSRPLKVNSGKY</sequence>
<protein>
    <submittedName>
        <fullName evidence="4">Sporulation protein</fullName>
    </submittedName>
</protein>
<feature type="domain" description="GerMN" evidence="2">
    <location>
        <begin position="246"/>
        <end position="335"/>
    </location>
</feature>
<keyword evidence="1" id="KW-0732">Signal</keyword>
<dbReference type="AlphaFoldDB" id="A0A1S2M4Y7"/>
<dbReference type="Proteomes" id="UP000180057">
    <property type="component" value="Unassembled WGS sequence"/>
</dbReference>
<comment type="caution">
    <text evidence="4">The sequence shown here is derived from an EMBL/GenBank/DDBJ whole genome shotgun (WGS) entry which is preliminary data.</text>
</comment>
<evidence type="ECO:0000313" key="5">
    <source>
        <dbReference type="Proteomes" id="UP000180057"/>
    </source>
</evidence>
<evidence type="ECO:0000259" key="2">
    <source>
        <dbReference type="SMART" id="SM00909"/>
    </source>
</evidence>
<dbReference type="SMART" id="SM00909">
    <property type="entry name" value="Germane"/>
    <property type="match status" value="2"/>
</dbReference>
<dbReference type="RefSeq" id="WP_071389939.1">
    <property type="nucleotide sequence ID" value="NZ_MLQS01000017.1"/>
</dbReference>
<evidence type="ECO:0000256" key="1">
    <source>
        <dbReference type="SAM" id="SignalP"/>
    </source>
</evidence>
<evidence type="ECO:0000313" key="3">
    <source>
        <dbReference type="EMBL" id="OIJ18329.1"/>
    </source>
</evidence>
<feature type="chain" id="PRO_5010099487" evidence="1">
    <location>
        <begin position="26"/>
        <end position="355"/>
    </location>
</feature>
<feature type="signal peptide" evidence="1">
    <location>
        <begin position="1"/>
        <end position="25"/>
    </location>
</feature>
<name>A0A1S2M4Y7_9BACI</name>
<dbReference type="PROSITE" id="PS51257">
    <property type="entry name" value="PROKAR_LIPOPROTEIN"/>
    <property type="match status" value="1"/>
</dbReference>
<proteinExistence type="predicted"/>
<dbReference type="STRING" id="472963.BKP45_12185"/>
<dbReference type="OrthoDB" id="1715058at2"/>
<reference evidence="4 5" key="1">
    <citation type="submission" date="2016-10" db="EMBL/GenBank/DDBJ databases">
        <title>Draft genome sequences of four alkaliphilic bacteria belonging to the Anaerobacillus genus.</title>
        <authorList>
            <person name="Bassil N.M."/>
            <person name="Lloyd J.R."/>
        </authorList>
    </citation>
    <scope>NUCLEOTIDE SEQUENCE [LARGE SCALE GENOMIC DNA]</scope>
    <source>
        <strain evidence="4 5">DSM 22531</strain>
    </source>
</reference>
<dbReference type="EMBL" id="MLQS01000017">
    <property type="protein sequence ID" value="OIJ19808.1"/>
    <property type="molecule type" value="Genomic_DNA"/>
</dbReference>
<feature type="domain" description="GerMN" evidence="2">
    <location>
        <begin position="96"/>
        <end position="186"/>
    </location>
</feature>